<reference evidence="1" key="1">
    <citation type="submission" date="2020-05" db="EMBL/GenBank/DDBJ databases">
        <title>Large-scale comparative analyses of tick genomes elucidate their genetic diversity and vector capacities.</title>
        <authorList>
            <person name="Jia N."/>
            <person name="Wang J."/>
            <person name="Shi W."/>
            <person name="Du L."/>
            <person name="Sun Y."/>
            <person name="Zhan W."/>
            <person name="Jiang J."/>
            <person name="Wang Q."/>
            <person name="Zhang B."/>
            <person name="Ji P."/>
            <person name="Sakyi L.B."/>
            <person name="Cui X."/>
            <person name="Yuan T."/>
            <person name="Jiang B."/>
            <person name="Yang W."/>
            <person name="Lam T.T.-Y."/>
            <person name="Chang Q."/>
            <person name="Ding S."/>
            <person name="Wang X."/>
            <person name="Zhu J."/>
            <person name="Ruan X."/>
            <person name="Zhao L."/>
            <person name="Wei J."/>
            <person name="Que T."/>
            <person name="Du C."/>
            <person name="Cheng J."/>
            <person name="Dai P."/>
            <person name="Han X."/>
            <person name="Huang E."/>
            <person name="Gao Y."/>
            <person name="Liu J."/>
            <person name="Shao H."/>
            <person name="Ye R."/>
            <person name="Li L."/>
            <person name="Wei W."/>
            <person name="Wang X."/>
            <person name="Wang C."/>
            <person name="Yang T."/>
            <person name="Huo Q."/>
            <person name="Li W."/>
            <person name="Guo W."/>
            <person name="Chen H."/>
            <person name="Zhou L."/>
            <person name="Ni X."/>
            <person name="Tian J."/>
            <person name="Zhou Y."/>
            <person name="Sheng Y."/>
            <person name="Liu T."/>
            <person name="Pan Y."/>
            <person name="Xia L."/>
            <person name="Li J."/>
            <person name="Zhao F."/>
            <person name="Cao W."/>
        </authorList>
    </citation>
    <scope>NUCLEOTIDE SEQUENCE</scope>
    <source>
        <strain evidence="1">Hyas-2018</strain>
    </source>
</reference>
<sequence>MCVPLYQSGPLCKVWDSRPRRPHQTRLSPQVSSLLRCSRDRGQKVHGKVSEACAALNTSSKAHAATPRRGYPPEAAWLHVPGRQFPPLVASTLSPQSWASCSELAALRKRNTDFQRQTALLTKQVASLQHRQLPLLRRLYRPPSPSPLATPTPSTRPGFLRRCSISDGSWGTSGFIADRFNSAT</sequence>
<accession>A0ACB7T9T9</accession>
<protein>
    <submittedName>
        <fullName evidence="1">Uncharacterized protein</fullName>
    </submittedName>
</protein>
<evidence type="ECO:0000313" key="2">
    <source>
        <dbReference type="Proteomes" id="UP000821845"/>
    </source>
</evidence>
<keyword evidence="2" id="KW-1185">Reference proteome</keyword>
<evidence type="ECO:0000313" key="1">
    <source>
        <dbReference type="EMBL" id="KAH6943775.1"/>
    </source>
</evidence>
<dbReference type="Proteomes" id="UP000821845">
    <property type="component" value="Chromosome 10"/>
</dbReference>
<comment type="caution">
    <text evidence="1">The sequence shown here is derived from an EMBL/GenBank/DDBJ whole genome shotgun (WGS) entry which is preliminary data.</text>
</comment>
<proteinExistence type="predicted"/>
<organism evidence="1 2">
    <name type="scientific">Hyalomma asiaticum</name>
    <name type="common">Tick</name>
    <dbReference type="NCBI Taxonomy" id="266040"/>
    <lineage>
        <taxon>Eukaryota</taxon>
        <taxon>Metazoa</taxon>
        <taxon>Ecdysozoa</taxon>
        <taxon>Arthropoda</taxon>
        <taxon>Chelicerata</taxon>
        <taxon>Arachnida</taxon>
        <taxon>Acari</taxon>
        <taxon>Parasitiformes</taxon>
        <taxon>Ixodida</taxon>
        <taxon>Ixodoidea</taxon>
        <taxon>Ixodidae</taxon>
        <taxon>Hyalomminae</taxon>
        <taxon>Hyalomma</taxon>
    </lineage>
</organism>
<dbReference type="EMBL" id="CM023490">
    <property type="protein sequence ID" value="KAH6943775.1"/>
    <property type="molecule type" value="Genomic_DNA"/>
</dbReference>
<name>A0ACB7T9T9_HYAAI</name>
<gene>
    <name evidence="1" type="ORF">HPB50_027285</name>
</gene>